<dbReference type="SUPFAM" id="SSF51182">
    <property type="entry name" value="RmlC-like cupins"/>
    <property type="match status" value="1"/>
</dbReference>
<gene>
    <name evidence="3" type="ORF">LXD69_02970</name>
</gene>
<feature type="domain" description="Cupin type-2" evidence="2">
    <location>
        <begin position="64"/>
        <end position="127"/>
    </location>
</feature>
<reference evidence="3" key="1">
    <citation type="submission" date="2021-12" db="EMBL/GenBank/DDBJ databases">
        <authorList>
            <person name="Cha I.-T."/>
            <person name="Lee K.-E."/>
            <person name="Park S.-J."/>
        </authorList>
    </citation>
    <scope>NUCLEOTIDE SEQUENCE</scope>
    <source>
        <strain evidence="3">YSM-43</strain>
    </source>
</reference>
<dbReference type="PANTHER" id="PTHR40112">
    <property type="entry name" value="H2HPP ISOMERASE"/>
    <property type="match status" value="1"/>
</dbReference>
<dbReference type="RefSeq" id="WP_045969128.1">
    <property type="nucleotide sequence ID" value="NZ_CP090145.1"/>
</dbReference>
<feature type="chain" id="PRO_5045306599" evidence="1">
    <location>
        <begin position="22"/>
        <end position="154"/>
    </location>
</feature>
<keyword evidence="1" id="KW-0732">Signal</keyword>
<feature type="signal peptide" evidence="1">
    <location>
        <begin position="1"/>
        <end position="21"/>
    </location>
</feature>
<dbReference type="InterPro" id="IPR011051">
    <property type="entry name" value="RmlC_Cupin_sf"/>
</dbReference>
<sequence length="154" mass="17909">MKRVLLLGIICFSLQVLNAQSNETNLEINANEIQLIDFEKLPMDTISDGIRRQWIHGAKGQMAYFHLKKGAHIPMHSHPNEQITYIIDGKVKIKTFYKEKPVEYIVKKGQVIIFPENVPHEFFALENTLDLDVHVPVRQDWLTNELPDYLKKSK</sequence>
<name>A0ABY4HP79_9FLAO</name>
<keyword evidence="4" id="KW-1185">Reference proteome</keyword>
<dbReference type="Gene3D" id="2.60.120.10">
    <property type="entry name" value="Jelly Rolls"/>
    <property type="match status" value="1"/>
</dbReference>
<dbReference type="InterPro" id="IPR013096">
    <property type="entry name" value="Cupin_2"/>
</dbReference>
<dbReference type="EMBL" id="CP090145">
    <property type="protein sequence ID" value="UOX34480.1"/>
    <property type="molecule type" value="Genomic_DNA"/>
</dbReference>
<protein>
    <submittedName>
        <fullName evidence="3">Cupin domain-containing protein</fullName>
    </submittedName>
</protein>
<evidence type="ECO:0000313" key="4">
    <source>
        <dbReference type="Proteomes" id="UP000830454"/>
    </source>
</evidence>
<dbReference type="InterPro" id="IPR014710">
    <property type="entry name" value="RmlC-like_jellyroll"/>
</dbReference>
<dbReference type="InterPro" id="IPR052535">
    <property type="entry name" value="Bacilysin_H2HPP_isomerase"/>
</dbReference>
<evidence type="ECO:0000256" key="1">
    <source>
        <dbReference type="SAM" id="SignalP"/>
    </source>
</evidence>
<accession>A0ABY4HP79</accession>
<dbReference type="PANTHER" id="PTHR40112:SF1">
    <property type="entry name" value="H2HPP ISOMERASE"/>
    <property type="match status" value="1"/>
</dbReference>
<proteinExistence type="predicted"/>
<evidence type="ECO:0000259" key="2">
    <source>
        <dbReference type="Pfam" id="PF07883"/>
    </source>
</evidence>
<dbReference type="Pfam" id="PF07883">
    <property type="entry name" value="Cupin_2"/>
    <property type="match status" value="1"/>
</dbReference>
<dbReference type="CDD" id="cd02238">
    <property type="entry name" value="cupin_KdgF"/>
    <property type="match status" value="1"/>
</dbReference>
<dbReference type="Proteomes" id="UP000830454">
    <property type="component" value="Chromosome"/>
</dbReference>
<evidence type="ECO:0000313" key="3">
    <source>
        <dbReference type="EMBL" id="UOX34480.1"/>
    </source>
</evidence>
<reference evidence="3" key="2">
    <citation type="submission" date="2022-04" db="EMBL/GenBank/DDBJ databases">
        <title>Complete Genome Sequence of Flavobacterium sediminilitoris YSM-43, Isolated from a Tidal Sediment.</title>
        <authorList>
            <person name="Lee P.A."/>
        </authorList>
    </citation>
    <scope>NUCLEOTIDE SEQUENCE</scope>
    <source>
        <strain evidence="3">YSM-43</strain>
    </source>
</reference>
<organism evidence="3 4">
    <name type="scientific">Flavobacterium sediminilitoris</name>
    <dbReference type="NCBI Taxonomy" id="2024526"/>
    <lineage>
        <taxon>Bacteria</taxon>
        <taxon>Pseudomonadati</taxon>
        <taxon>Bacteroidota</taxon>
        <taxon>Flavobacteriia</taxon>
        <taxon>Flavobacteriales</taxon>
        <taxon>Flavobacteriaceae</taxon>
        <taxon>Flavobacterium</taxon>
    </lineage>
</organism>